<dbReference type="Proteomes" id="UP001417504">
    <property type="component" value="Unassembled WGS sequence"/>
</dbReference>
<evidence type="ECO:0000256" key="1">
    <source>
        <dbReference type="SAM" id="Phobius"/>
    </source>
</evidence>
<protein>
    <recommendedName>
        <fullName evidence="4">Glutamine amidotransferase domain-containing protein</fullName>
    </recommendedName>
</protein>
<keyword evidence="1" id="KW-1133">Transmembrane helix</keyword>
<dbReference type="EMBL" id="JBBNAE010000005">
    <property type="protein sequence ID" value="KAK9124060.1"/>
    <property type="molecule type" value="Genomic_DNA"/>
</dbReference>
<keyword evidence="1" id="KW-0812">Transmembrane</keyword>
<dbReference type="Gene3D" id="3.40.50.880">
    <property type="match status" value="1"/>
</dbReference>
<evidence type="ECO:0000313" key="2">
    <source>
        <dbReference type="EMBL" id="KAK9124060.1"/>
    </source>
</evidence>
<evidence type="ECO:0008006" key="4">
    <source>
        <dbReference type="Google" id="ProtNLM"/>
    </source>
</evidence>
<feature type="transmembrane region" description="Helical" evidence="1">
    <location>
        <begin position="49"/>
        <end position="69"/>
    </location>
</feature>
<name>A0AAP0P068_9MAGN</name>
<keyword evidence="1" id="KW-0472">Membrane</keyword>
<dbReference type="AlphaFoldDB" id="A0AAP0P068"/>
<sequence length="150" mass="17186">MIDSHTYGSVTQELRESRLYADIDYFDLASLNPKPNNMADIDIDIDIDYFVYALSLPIVFFTGLAYTLFLRRIPFRDPWELFWSRLQSVGIVPPFPPPPDGEVVVIALRQGNILGTAFHPELTADTLWESFFLKMLGESSDSYALGFRRQ</sequence>
<accession>A0AAP0P068</accession>
<dbReference type="GO" id="GO:0042823">
    <property type="term" value="P:pyridoxal phosphate biosynthetic process"/>
    <property type="evidence" value="ECO:0007669"/>
    <property type="project" value="InterPro"/>
</dbReference>
<proteinExistence type="predicted"/>
<comment type="caution">
    <text evidence="2">The sequence shown here is derived from an EMBL/GenBank/DDBJ whole genome shotgun (WGS) entry which is preliminary data.</text>
</comment>
<gene>
    <name evidence="2" type="ORF">Sjap_013662</name>
</gene>
<evidence type="ECO:0000313" key="3">
    <source>
        <dbReference type="Proteomes" id="UP001417504"/>
    </source>
</evidence>
<dbReference type="GO" id="GO:0004359">
    <property type="term" value="F:glutaminase activity"/>
    <property type="evidence" value="ECO:0007669"/>
    <property type="project" value="InterPro"/>
</dbReference>
<reference evidence="2 3" key="1">
    <citation type="submission" date="2024-01" db="EMBL/GenBank/DDBJ databases">
        <title>Genome assemblies of Stephania.</title>
        <authorList>
            <person name="Yang L."/>
        </authorList>
    </citation>
    <scope>NUCLEOTIDE SEQUENCE [LARGE SCALE GENOMIC DNA]</scope>
    <source>
        <strain evidence="2">QJT</strain>
        <tissue evidence="2">Leaf</tissue>
    </source>
</reference>
<dbReference type="InterPro" id="IPR002161">
    <property type="entry name" value="PdxT/SNO"/>
</dbReference>
<keyword evidence="3" id="KW-1185">Reference proteome</keyword>
<dbReference type="InterPro" id="IPR029062">
    <property type="entry name" value="Class_I_gatase-like"/>
</dbReference>
<dbReference type="SUPFAM" id="SSF52317">
    <property type="entry name" value="Class I glutamine amidotransferase-like"/>
    <property type="match status" value="1"/>
</dbReference>
<dbReference type="PROSITE" id="PS51130">
    <property type="entry name" value="PDXT_SNO_2"/>
    <property type="match status" value="1"/>
</dbReference>
<organism evidence="2 3">
    <name type="scientific">Stephania japonica</name>
    <dbReference type="NCBI Taxonomy" id="461633"/>
    <lineage>
        <taxon>Eukaryota</taxon>
        <taxon>Viridiplantae</taxon>
        <taxon>Streptophyta</taxon>
        <taxon>Embryophyta</taxon>
        <taxon>Tracheophyta</taxon>
        <taxon>Spermatophyta</taxon>
        <taxon>Magnoliopsida</taxon>
        <taxon>Ranunculales</taxon>
        <taxon>Menispermaceae</taxon>
        <taxon>Menispermoideae</taxon>
        <taxon>Cissampelideae</taxon>
        <taxon>Stephania</taxon>
    </lineage>
</organism>